<reference evidence="2" key="1">
    <citation type="submission" date="2021-07" db="EMBL/GenBank/DDBJ databases">
        <title>Complete genome sequencing of a Clostridium isolate.</title>
        <authorList>
            <person name="Ueki A."/>
            <person name="Tonouchi A."/>
        </authorList>
    </citation>
    <scope>NUCLEOTIDE SEQUENCE [LARGE SCALE GENOMIC DNA]</scope>
    <source>
        <strain evidence="2">C5S11</strain>
    </source>
</reference>
<organism evidence="1 2">
    <name type="scientific">Clostridium gelidum</name>
    <dbReference type="NCBI Taxonomy" id="704125"/>
    <lineage>
        <taxon>Bacteria</taxon>
        <taxon>Bacillati</taxon>
        <taxon>Bacillota</taxon>
        <taxon>Clostridia</taxon>
        <taxon>Eubacteriales</taxon>
        <taxon>Clostridiaceae</taxon>
        <taxon>Clostridium</taxon>
    </lineage>
</organism>
<dbReference type="EMBL" id="AP024849">
    <property type="protein sequence ID" value="BCZ44356.1"/>
    <property type="molecule type" value="Genomic_DNA"/>
</dbReference>
<dbReference type="Proteomes" id="UP000824633">
    <property type="component" value="Chromosome"/>
</dbReference>
<name>A0ABM7SZL1_9CLOT</name>
<evidence type="ECO:0000313" key="1">
    <source>
        <dbReference type="EMBL" id="BCZ44356.1"/>
    </source>
</evidence>
<dbReference type="RefSeq" id="WP_224036036.1">
    <property type="nucleotide sequence ID" value="NZ_AP024849.1"/>
</dbReference>
<protein>
    <recommendedName>
        <fullName evidence="3">YopX protein domain-containing protein</fullName>
    </recommendedName>
</protein>
<gene>
    <name evidence="1" type="ORF">psyc5s11_04230</name>
</gene>
<keyword evidence="2" id="KW-1185">Reference proteome</keyword>
<sequence>MEIYIYRTYDEWFNDKPTEILEGEVNSIYNGALVIDTVIDYKNYRQVFSLKNNFAFIYKLSYGFLSYAKEINVYSNVKSWKDSKPEITFKGEVCESECADSHLVFINEDGFKHCISLDEIYAVTYER</sequence>
<proteinExistence type="predicted"/>
<evidence type="ECO:0000313" key="2">
    <source>
        <dbReference type="Proteomes" id="UP000824633"/>
    </source>
</evidence>
<accession>A0ABM7SZL1</accession>
<evidence type="ECO:0008006" key="3">
    <source>
        <dbReference type="Google" id="ProtNLM"/>
    </source>
</evidence>